<dbReference type="Pfam" id="PF00990">
    <property type="entry name" value="GGDEF"/>
    <property type="match status" value="1"/>
</dbReference>
<dbReference type="GO" id="GO:0007165">
    <property type="term" value="P:signal transduction"/>
    <property type="evidence" value="ECO:0007669"/>
    <property type="project" value="InterPro"/>
</dbReference>
<dbReference type="CDD" id="cd06225">
    <property type="entry name" value="HAMP"/>
    <property type="match status" value="1"/>
</dbReference>
<dbReference type="Gene3D" id="3.30.70.270">
    <property type="match status" value="1"/>
</dbReference>
<dbReference type="InterPro" id="IPR043128">
    <property type="entry name" value="Rev_trsase/Diguanyl_cyclase"/>
</dbReference>
<dbReference type="CDD" id="cd01949">
    <property type="entry name" value="GGDEF"/>
    <property type="match status" value="1"/>
</dbReference>
<dbReference type="SUPFAM" id="SSF55073">
    <property type="entry name" value="Nucleotide cyclase"/>
    <property type="match status" value="1"/>
</dbReference>
<dbReference type="GO" id="GO:0005886">
    <property type="term" value="C:plasma membrane"/>
    <property type="evidence" value="ECO:0007669"/>
    <property type="project" value="TreeGrafter"/>
</dbReference>
<dbReference type="GO" id="GO:1902201">
    <property type="term" value="P:negative regulation of bacterial-type flagellum-dependent cell motility"/>
    <property type="evidence" value="ECO:0007669"/>
    <property type="project" value="TreeGrafter"/>
</dbReference>
<evidence type="ECO:0000256" key="3">
    <source>
        <dbReference type="SAM" id="Phobius"/>
    </source>
</evidence>
<dbReference type="EC" id="2.7.7.65" evidence="1"/>
<keyword evidence="3" id="KW-0812">Transmembrane</keyword>
<keyword evidence="7" id="KW-1185">Reference proteome</keyword>
<feature type="transmembrane region" description="Helical" evidence="3">
    <location>
        <begin position="195"/>
        <end position="218"/>
    </location>
</feature>
<dbReference type="FunFam" id="3.30.70.270:FF:000001">
    <property type="entry name" value="Diguanylate cyclase domain protein"/>
    <property type="match status" value="1"/>
</dbReference>
<dbReference type="InterPro" id="IPR029787">
    <property type="entry name" value="Nucleotide_cyclase"/>
</dbReference>
<name>A0AAJ4DMX8_9BACT</name>
<dbReference type="SMART" id="SM00267">
    <property type="entry name" value="GGDEF"/>
    <property type="match status" value="1"/>
</dbReference>
<dbReference type="GO" id="GO:0043709">
    <property type="term" value="P:cell adhesion involved in single-species biofilm formation"/>
    <property type="evidence" value="ECO:0007669"/>
    <property type="project" value="TreeGrafter"/>
</dbReference>
<dbReference type="KEGG" id="suln:FJR47_06230"/>
<evidence type="ECO:0000256" key="1">
    <source>
        <dbReference type="ARBA" id="ARBA00012528"/>
    </source>
</evidence>
<reference evidence="7" key="1">
    <citation type="submission" date="2019-06" db="EMBL/GenBank/DDBJ databases">
        <title>Sulfurimonas gotlandica sp. nov., a chemoautotrophic and psychrotolerant epsilonproteobacterium isolated from a pelagic redoxcline, and an emended description of the genus Sulfurimonas.</title>
        <authorList>
            <person name="Wang S."/>
            <person name="Jiang L."/>
            <person name="Shao Z."/>
        </authorList>
    </citation>
    <scope>NUCLEOTIDE SEQUENCE [LARGE SCALE GENOMIC DNA]</scope>
    <source>
        <strain evidence="7">1-1N</strain>
    </source>
</reference>
<organism evidence="6 7">
    <name type="scientific">Sulfurimonas xiamenensis</name>
    <dbReference type="NCBI Taxonomy" id="2590021"/>
    <lineage>
        <taxon>Bacteria</taxon>
        <taxon>Pseudomonadati</taxon>
        <taxon>Campylobacterota</taxon>
        <taxon>Epsilonproteobacteria</taxon>
        <taxon>Campylobacterales</taxon>
        <taxon>Sulfurimonadaceae</taxon>
        <taxon>Sulfurimonas</taxon>
    </lineage>
</organism>
<evidence type="ECO:0000313" key="7">
    <source>
        <dbReference type="Proteomes" id="UP000326061"/>
    </source>
</evidence>
<evidence type="ECO:0000256" key="2">
    <source>
        <dbReference type="ARBA" id="ARBA00034247"/>
    </source>
</evidence>
<evidence type="ECO:0000313" key="6">
    <source>
        <dbReference type="EMBL" id="QFR43525.1"/>
    </source>
</evidence>
<dbReference type="Proteomes" id="UP000326061">
    <property type="component" value="Chromosome"/>
</dbReference>
<dbReference type="AlphaFoldDB" id="A0AAJ4DMX8"/>
<dbReference type="NCBIfam" id="TIGR00254">
    <property type="entry name" value="GGDEF"/>
    <property type="match status" value="1"/>
</dbReference>
<feature type="transmembrane region" description="Helical" evidence="3">
    <location>
        <begin position="26"/>
        <end position="49"/>
    </location>
</feature>
<dbReference type="InterPro" id="IPR050469">
    <property type="entry name" value="Diguanylate_Cyclase"/>
</dbReference>
<dbReference type="GO" id="GO:0052621">
    <property type="term" value="F:diguanylate cyclase activity"/>
    <property type="evidence" value="ECO:0007669"/>
    <property type="project" value="UniProtKB-EC"/>
</dbReference>
<dbReference type="PROSITE" id="PS50887">
    <property type="entry name" value="GGDEF"/>
    <property type="match status" value="1"/>
</dbReference>
<keyword evidence="3" id="KW-1133">Transmembrane helix</keyword>
<dbReference type="InterPro" id="IPR000160">
    <property type="entry name" value="GGDEF_dom"/>
</dbReference>
<dbReference type="EMBL" id="CP041166">
    <property type="protein sequence ID" value="QFR43525.1"/>
    <property type="molecule type" value="Genomic_DNA"/>
</dbReference>
<sequence length="445" mass="52405">MNGKLFMKKIKKLLFYYNSLSILKKFLLAPIFGLLLVIPFYFFIFFIMLEMKQSVNIANSALIPLNEASQNNILLLEKITNDINSAVSAKEIEWISASDKNADKIRENLNKYINSNYKKEITQSITAFENYYKRAKDVSIKIIQNSYHYQNIENDTKILVQNYNKVDKLFNDLKFLTKENIEKNINSLYNEANIILLYGSFIFFIWFFISSIIIFLVYKDLKYKIQRIIDDSNEIAYGDVNFEKRLKIVSYDELGQIVRSINIFINKLHKSHEKLTKAKEKLDKLYIIDRLTNVYNRVKIDEIIEIELKRKRRYDHTFSVILIDIDYFKLVNDTHGHLIGDLILKEFSQILKDNIRDTDFLGRWGGEEFIIICTQTDQKGTFALAENLRREIEKFDFTTVGKITASFGIYECRDEDNENSVIENADKALYQAKRDGRNKVVCYNQ</sequence>
<dbReference type="InterPro" id="IPR003660">
    <property type="entry name" value="HAMP_dom"/>
</dbReference>
<dbReference type="PANTHER" id="PTHR45138:SF9">
    <property type="entry name" value="DIGUANYLATE CYCLASE DGCM-RELATED"/>
    <property type="match status" value="1"/>
</dbReference>
<accession>A0AAJ4DMX8</accession>
<evidence type="ECO:0000259" key="5">
    <source>
        <dbReference type="PROSITE" id="PS50887"/>
    </source>
</evidence>
<dbReference type="Gene3D" id="6.10.340.10">
    <property type="match status" value="1"/>
</dbReference>
<evidence type="ECO:0000259" key="4">
    <source>
        <dbReference type="PROSITE" id="PS50885"/>
    </source>
</evidence>
<feature type="domain" description="GGDEF" evidence="5">
    <location>
        <begin position="316"/>
        <end position="445"/>
    </location>
</feature>
<protein>
    <recommendedName>
        <fullName evidence="1">diguanylate cyclase</fullName>
        <ecNumber evidence="1">2.7.7.65</ecNumber>
    </recommendedName>
</protein>
<keyword evidence="3" id="KW-0472">Membrane</keyword>
<dbReference type="PROSITE" id="PS50885">
    <property type="entry name" value="HAMP"/>
    <property type="match status" value="1"/>
</dbReference>
<comment type="catalytic activity">
    <reaction evidence="2">
        <text>2 GTP = 3',3'-c-di-GMP + 2 diphosphate</text>
        <dbReference type="Rhea" id="RHEA:24898"/>
        <dbReference type="ChEBI" id="CHEBI:33019"/>
        <dbReference type="ChEBI" id="CHEBI:37565"/>
        <dbReference type="ChEBI" id="CHEBI:58805"/>
        <dbReference type="EC" id="2.7.7.65"/>
    </reaction>
</comment>
<feature type="domain" description="HAMP" evidence="4">
    <location>
        <begin position="225"/>
        <end position="273"/>
    </location>
</feature>
<gene>
    <name evidence="6" type="ORF">FJR47_06230</name>
</gene>
<proteinExistence type="predicted"/>
<dbReference type="PANTHER" id="PTHR45138">
    <property type="entry name" value="REGULATORY COMPONENTS OF SENSORY TRANSDUCTION SYSTEM"/>
    <property type="match status" value="1"/>
</dbReference>